<name>A0A8S0RBH8_OLEEU</name>
<reference evidence="5 6" key="1">
    <citation type="submission" date="2019-12" db="EMBL/GenBank/DDBJ databases">
        <authorList>
            <person name="Alioto T."/>
            <person name="Alioto T."/>
            <person name="Gomez Garrido J."/>
        </authorList>
    </citation>
    <scope>NUCLEOTIDE SEQUENCE [LARGE SCALE GENOMIC DNA]</scope>
</reference>
<dbReference type="PANTHER" id="PTHR45883:SF2">
    <property type="entry name" value="HSC70-INTERACTING PROTEIN"/>
    <property type="match status" value="1"/>
</dbReference>
<dbReference type="InterPro" id="IPR041243">
    <property type="entry name" value="STI1/HOP_DP"/>
</dbReference>
<evidence type="ECO:0000256" key="1">
    <source>
        <dbReference type="ARBA" id="ARBA00022737"/>
    </source>
</evidence>
<keyword evidence="6" id="KW-1185">Reference proteome</keyword>
<dbReference type="Pfam" id="PF17830">
    <property type="entry name" value="STI1-HOP_DP"/>
    <property type="match status" value="1"/>
</dbReference>
<dbReference type="InterPro" id="IPR011990">
    <property type="entry name" value="TPR-like_helical_dom_sf"/>
</dbReference>
<dbReference type="EMBL" id="CACTIH010002361">
    <property type="protein sequence ID" value="CAA2976125.1"/>
    <property type="molecule type" value="Genomic_DNA"/>
</dbReference>
<organism evidence="5 6">
    <name type="scientific">Olea europaea subsp. europaea</name>
    <dbReference type="NCBI Taxonomy" id="158383"/>
    <lineage>
        <taxon>Eukaryota</taxon>
        <taxon>Viridiplantae</taxon>
        <taxon>Streptophyta</taxon>
        <taxon>Embryophyta</taxon>
        <taxon>Tracheophyta</taxon>
        <taxon>Spermatophyta</taxon>
        <taxon>Magnoliopsida</taxon>
        <taxon>eudicotyledons</taxon>
        <taxon>Gunneridae</taxon>
        <taxon>Pentapetalae</taxon>
        <taxon>asterids</taxon>
        <taxon>lamiids</taxon>
        <taxon>Lamiales</taxon>
        <taxon>Oleaceae</taxon>
        <taxon>Oleeae</taxon>
        <taxon>Olea</taxon>
    </lineage>
</organism>
<dbReference type="OrthoDB" id="533763at2759"/>
<dbReference type="GO" id="GO:0030544">
    <property type="term" value="F:Hsp70 protein binding"/>
    <property type="evidence" value="ECO:0007669"/>
    <property type="project" value="TreeGrafter"/>
</dbReference>
<dbReference type="SMART" id="SM00028">
    <property type="entry name" value="TPR"/>
    <property type="match status" value="2"/>
</dbReference>
<feature type="domain" description="STI1/HOP DP" evidence="4">
    <location>
        <begin position="256"/>
        <end position="304"/>
    </location>
</feature>
<proteinExistence type="predicted"/>
<evidence type="ECO:0000313" key="5">
    <source>
        <dbReference type="EMBL" id="CAA2976125.1"/>
    </source>
</evidence>
<keyword evidence="2" id="KW-0802">TPR repeat</keyword>
<dbReference type="InterPro" id="IPR019734">
    <property type="entry name" value="TPR_rpt"/>
</dbReference>
<dbReference type="GO" id="GO:0000118">
    <property type="term" value="C:histone deacetylase complex"/>
    <property type="evidence" value="ECO:0007669"/>
    <property type="project" value="TreeGrafter"/>
</dbReference>
<gene>
    <name evidence="5" type="ORF">OLEA9_A008607</name>
</gene>
<dbReference type="Gene3D" id="1.10.260.100">
    <property type="match status" value="1"/>
</dbReference>
<evidence type="ECO:0000256" key="2">
    <source>
        <dbReference type="ARBA" id="ARBA00022803"/>
    </source>
</evidence>
<feature type="compositionally biased region" description="Gly residues" evidence="3">
    <location>
        <begin position="194"/>
        <end position="205"/>
    </location>
</feature>
<sequence>LGGKIPKSAWDIEEMGDPSDDITDKDRKASQQSKIQAMEAISEDKLDEAIKHLTIAILLDPKSANIHATRASVYIKMKKPTAAIRDAIEALEINPDSGKGYKFHGMARAMFGQCEEGQEVAKDLHVTLKLDYDEEINVVDFDAHKFEEHHQRYERLRKEQEYSKIEHKRVQDRFKAQAAHLKAKKQEQSSSSGNQGGMPGGIWGFPGGMPGGFPGGVPGGFHDRGPGGFSSGMLGGFPRSVSGWIPGNIDYNKILKILNDPEMMVAFKDREVMAALQDVAMNPVSLTTHRANPKVAPVIAKIFGPSKLKVFNVNGRVNFESQNVITFVMLRETVRSYLFVQQMLYS</sequence>
<dbReference type="PANTHER" id="PTHR45883">
    <property type="entry name" value="HSC70-INTERACTING PROTEIN"/>
    <property type="match status" value="1"/>
</dbReference>
<dbReference type="Proteomes" id="UP000594638">
    <property type="component" value="Unassembled WGS sequence"/>
</dbReference>
<feature type="region of interest" description="Disordered" evidence="3">
    <location>
        <begin position="1"/>
        <end position="31"/>
    </location>
</feature>
<dbReference type="Gramene" id="OE9A008607T2">
    <property type="protein sequence ID" value="OE9A008607C2"/>
    <property type="gene ID" value="OE9A008607"/>
</dbReference>
<feature type="region of interest" description="Disordered" evidence="3">
    <location>
        <begin position="176"/>
        <end position="205"/>
    </location>
</feature>
<evidence type="ECO:0000256" key="3">
    <source>
        <dbReference type="SAM" id="MobiDB-lite"/>
    </source>
</evidence>
<evidence type="ECO:0000313" key="6">
    <source>
        <dbReference type="Proteomes" id="UP000594638"/>
    </source>
</evidence>
<feature type="compositionally biased region" description="Acidic residues" evidence="3">
    <location>
        <begin position="11"/>
        <end position="21"/>
    </location>
</feature>
<comment type="caution">
    <text evidence="5">The sequence shown here is derived from an EMBL/GenBank/DDBJ whole genome shotgun (WGS) entry which is preliminary data.</text>
</comment>
<feature type="non-terminal residue" evidence="5">
    <location>
        <position position="346"/>
    </location>
</feature>
<dbReference type="Gene3D" id="1.25.40.10">
    <property type="entry name" value="Tetratricopeptide repeat domain"/>
    <property type="match status" value="1"/>
</dbReference>
<dbReference type="AlphaFoldDB" id="A0A8S0RBH8"/>
<dbReference type="SUPFAM" id="SSF48452">
    <property type="entry name" value="TPR-like"/>
    <property type="match status" value="1"/>
</dbReference>
<protein>
    <submittedName>
        <fullName evidence="5">FAM10 family At4g22670-like</fullName>
    </submittedName>
</protein>
<accession>A0A8S0RBH8</accession>
<keyword evidence="1" id="KW-0677">Repeat</keyword>
<evidence type="ECO:0000259" key="4">
    <source>
        <dbReference type="Pfam" id="PF17830"/>
    </source>
</evidence>